<evidence type="ECO:0000256" key="7">
    <source>
        <dbReference type="PROSITE-ProRule" id="PRU00124"/>
    </source>
</evidence>
<proteinExistence type="predicted"/>
<dbReference type="Gene3D" id="2.170.130.30">
    <property type="match status" value="1"/>
</dbReference>
<comment type="caution">
    <text evidence="9">The sequence shown here is derived from an EMBL/GenBank/DDBJ whole genome shotgun (WGS) entry which is preliminary data.</text>
</comment>
<evidence type="ECO:0000256" key="8">
    <source>
        <dbReference type="SAM" id="SignalP"/>
    </source>
</evidence>
<dbReference type="SUPFAM" id="SSF49854">
    <property type="entry name" value="Spermadhesin, CUB domain"/>
    <property type="match status" value="1"/>
</dbReference>
<name>A0A8T0E063_ARGBR</name>
<feature type="disulfide bond" evidence="7">
    <location>
        <begin position="153"/>
        <end position="168"/>
    </location>
</feature>
<feature type="chain" id="PRO_5035811568" evidence="8">
    <location>
        <begin position="24"/>
        <end position="568"/>
    </location>
</feature>
<dbReference type="PANTHER" id="PTHR10559:SF18">
    <property type="entry name" value="TRANSCOBALAMIN II"/>
    <property type="match status" value="1"/>
</dbReference>
<reference evidence="9" key="1">
    <citation type="journal article" date="2020" name="bioRxiv">
        <title>Chromosome-level reference genome of the European wasp spider Argiope bruennichi: a resource for studies on range expansion and evolutionary adaptation.</title>
        <authorList>
            <person name="Sheffer M.M."/>
            <person name="Hoppe A."/>
            <person name="Krehenwinkel H."/>
            <person name="Uhl G."/>
            <person name="Kuss A.W."/>
            <person name="Jensen L."/>
            <person name="Jensen C."/>
            <person name="Gillespie R.G."/>
            <person name="Hoff K.J."/>
            <person name="Prost S."/>
        </authorList>
    </citation>
    <scope>NUCLEOTIDE SEQUENCE</scope>
</reference>
<dbReference type="PROSITE" id="PS50068">
    <property type="entry name" value="LDLRA_2"/>
    <property type="match status" value="1"/>
</dbReference>
<dbReference type="EMBL" id="JABXBU010002231">
    <property type="protein sequence ID" value="KAF8763467.1"/>
    <property type="molecule type" value="Genomic_DNA"/>
</dbReference>
<dbReference type="GO" id="GO:0005615">
    <property type="term" value="C:extracellular space"/>
    <property type="evidence" value="ECO:0007669"/>
    <property type="project" value="TreeGrafter"/>
</dbReference>
<dbReference type="Gene3D" id="4.10.400.10">
    <property type="entry name" value="Low-density Lipoprotein Receptor"/>
    <property type="match status" value="1"/>
</dbReference>
<dbReference type="InterPro" id="IPR002157">
    <property type="entry name" value="Cbl-bd_prot"/>
</dbReference>
<gene>
    <name evidence="9" type="ORF">HNY73_021652</name>
</gene>
<dbReference type="InterPro" id="IPR035914">
    <property type="entry name" value="Sperma_CUB_dom_sf"/>
</dbReference>
<comment type="caution">
    <text evidence="7">Lacks conserved residue(s) required for the propagation of feature annotation.</text>
</comment>
<dbReference type="Pfam" id="PF01122">
    <property type="entry name" value="Cobalamin_bind"/>
    <property type="match status" value="1"/>
</dbReference>
<keyword evidence="5" id="KW-0170">Cobalt</keyword>
<evidence type="ECO:0000256" key="5">
    <source>
        <dbReference type="PIRSR" id="PIRSR602157-1"/>
    </source>
</evidence>
<dbReference type="SUPFAM" id="SSF48239">
    <property type="entry name" value="Terpenoid cyclases/Protein prenyltransferases"/>
    <property type="match status" value="1"/>
</dbReference>
<keyword evidence="10" id="KW-1185">Reference proteome</keyword>
<dbReference type="InterPro" id="IPR008930">
    <property type="entry name" value="Terpenoid_cyclase/PrenylTrfase"/>
</dbReference>
<evidence type="ECO:0000313" key="9">
    <source>
        <dbReference type="EMBL" id="KAF8763467.1"/>
    </source>
</evidence>
<evidence type="ECO:0000313" key="10">
    <source>
        <dbReference type="Proteomes" id="UP000807504"/>
    </source>
</evidence>
<organism evidence="9 10">
    <name type="scientific">Argiope bruennichi</name>
    <name type="common">Wasp spider</name>
    <name type="synonym">Aranea bruennichi</name>
    <dbReference type="NCBI Taxonomy" id="94029"/>
    <lineage>
        <taxon>Eukaryota</taxon>
        <taxon>Metazoa</taxon>
        <taxon>Ecdysozoa</taxon>
        <taxon>Arthropoda</taxon>
        <taxon>Chelicerata</taxon>
        <taxon>Arachnida</taxon>
        <taxon>Araneae</taxon>
        <taxon>Araneomorphae</taxon>
        <taxon>Entelegynae</taxon>
        <taxon>Araneoidea</taxon>
        <taxon>Araneidae</taxon>
        <taxon>Argiope</taxon>
    </lineage>
</organism>
<keyword evidence="4 6" id="KW-1015">Disulfide bond</keyword>
<feature type="binding site" evidence="5">
    <location>
        <position position="326"/>
    </location>
    <ligand>
        <name>cyanocob(III)alamin</name>
        <dbReference type="ChEBI" id="CHEBI:17439"/>
    </ligand>
</feature>
<comment type="subcellular location">
    <subcellularLocation>
        <location evidence="1">Secreted</location>
    </subcellularLocation>
</comment>
<dbReference type="InterPro" id="IPR002172">
    <property type="entry name" value="LDrepeatLR_classA_rpt"/>
</dbReference>
<sequence length="568" mass="64569">MLKASYFIFLLLVFVCEICMITGDRCTLVTGTSGTIANEKEGHYYSKCWRFRVPLNSITRVIMESFNPSDTCEYTKVEVYPVKEDIKYLFCSDNSWKPIVLHSDFIVEHTITNFYDITSSGFSIKYESENTLCSQDNIFKCSDVMCIPRSQVCDGTVQCPDGIDEKGCDNTALLDRRMKETRRAGIQWLKKRWSHSAGWQENTHRAITALFLASERNDKNVEEKLMIKQLEVQALVYLLRKETDPLTANQLSMFVNALTVSCQNPYKFYANDLVKLLKDQTEVSSLIARPGAYLTLCNAGETLPVNATHDLGNLLKSDSAYSFFLDIQAVAIMALSCLQVNNERILNGFFPHTEYQEALTKLKQLQLEDGSFGTIYTTAVVTQALLSAGQQNSTDWNYNKAVNHLIQQFNSSTIDFLAVYLILPILNGKSLPHIGNTDCSTIMQRDPVAEAKDKLGPKMRVQYSLYIGDEKDIVHTISLRIPVNITVFEVMQLAQEADSKYKFRAKKSAEKLYIYDIKGIINDFEEGKFWLLYIGKDTESMTHTNKSPDTIILQDGAHIVMWYKKAHI</sequence>
<feature type="binding site" evidence="5">
    <location>
        <begin position="513"/>
        <end position="514"/>
    </location>
    <ligand>
        <name>cyanocob(III)alamin</name>
        <dbReference type="ChEBI" id="CHEBI:17439"/>
    </ligand>
</feature>
<dbReference type="AlphaFoldDB" id="A0A8T0E063"/>
<accession>A0A8T0E063</accession>
<keyword evidence="3 8" id="KW-0732">Signal</keyword>
<feature type="disulfide bond" evidence="6">
    <location>
        <begin position="297"/>
        <end position="337"/>
    </location>
</feature>
<dbReference type="CDD" id="cd00112">
    <property type="entry name" value="LDLa"/>
    <property type="match status" value="1"/>
</dbReference>
<dbReference type="InterPro" id="IPR051588">
    <property type="entry name" value="Cobalamin_Transport"/>
</dbReference>
<evidence type="ECO:0000256" key="4">
    <source>
        <dbReference type="ARBA" id="ARBA00023157"/>
    </source>
</evidence>
<keyword evidence="2" id="KW-0964">Secreted</keyword>
<evidence type="ECO:0000256" key="3">
    <source>
        <dbReference type="ARBA" id="ARBA00022729"/>
    </source>
</evidence>
<evidence type="ECO:0000256" key="2">
    <source>
        <dbReference type="ARBA" id="ARBA00022525"/>
    </source>
</evidence>
<reference evidence="9" key="2">
    <citation type="submission" date="2020-06" db="EMBL/GenBank/DDBJ databases">
        <authorList>
            <person name="Sheffer M."/>
        </authorList>
    </citation>
    <scope>NUCLEOTIDE SEQUENCE</scope>
</reference>
<evidence type="ECO:0000256" key="6">
    <source>
        <dbReference type="PIRSR" id="PIRSR602157-2"/>
    </source>
</evidence>
<feature type="signal peptide" evidence="8">
    <location>
        <begin position="1"/>
        <end position="23"/>
    </location>
</feature>
<feature type="disulfide bond" evidence="7">
    <location>
        <begin position="141"/>
        <end position="159"/>
    </location>
</feature>
<dbReference type="SUPFAM" id="SSF57424">
    <property type="entry name" value="LDL receptor-like module"/>
    <property type="match status" value="1"/>
</dbReference>
<dbReference type="PANTHER" id="PTHR10559">
    <property type="entry name" value="TRANSCOBALAMIN-1/GASTRIC INTRINSIC FACTOR"/>
    <property type="match status" value="1"/>
</dbReference>
<dbReference type="GO" id="GO:0015889">
    <property type="term" value="P:cobalamin transport"/>
    <property type="evidence" value="ECO:0007669"/>
    <property type="project" value="InterPro"/>
</dbReference>
<dbReference type="Proteomes" id="UP000807504">
    <property type="component" value="Unassembled WGS sequence"/>
</dbReference>
<evidence type="ECO:0000256" key="1">
    <source>
        <dbReference type="ARBA" id="ARBA00004613"/>
    </source>
</evidence>
<feature type="binding site" evidence="5">
    <location>
        <begin position="530"/>
        <end position="532"/>
    </location>
    <ligand>
        <name>cyanocob(III)alamin</name>
        <dbReference type="ChEBI" id="CHEBI:17439"/>
    </ligand>
</feature>
<protein>
    <submittedName>
        <fullName evidence="9">Uncharacterized protein</fullName>
    </submittedName>
</protein>
<dbReference type="Gene3D" id="1.50.10.20">
    <property type="match status" value="1"/>
</dbReference>
<dbReference type="Pfam" id="PF00057">
    <property type="entry name" value="Ldl_recept_a"/>
    <property type="match status" value="1"/>
</dbReference>
<dbReference type="SMART" id="SM00192">
    <property type="entry name" value="LDLa"/>
    <property type="match status" value="1"/>
</dbReference>
<dbReference type="InterPro" id="IPR036055">
    <property type="entry name" value="LDL_receptor-like_sf"/>
</dbReference>
<dbReference type="GO" id="GO:0031419">
    <property type="term" value="F:cobalamin binding"/>
    <property type="evidence" value="ECO:0007669"/>
    <property type="project" value="InterPro"/>
</dbReference>